<comment type="subunit">
    <text evidence="2">Heterodimer of an alpha and a beta chain.</text>
</comment>
<comment type="similarity">
    <text evidence="1">Belongs to the GTP-binding SRP family.</text>
</comment>
<dbReference type="SMART" id="SM00962">
    <property type="entry name" value="SRP54"/>
    <property type="match status" value="1"/>
</dbReference>
<dbReference type="InterPro" id="IPR003593">
    <property type="entry name" value="AAA+_ATPase"/>
</dbReference>
<comment type="caution">
    <text evidence="11">The sequence shown here is derived from an EMBL/GenBank/DDBJ whole genome shotgun (WGS) entry which is preliminary data.</text>
</comment>
<evidence type="ECO:0000256" key="7">
    <source>
        <dbReference type="ARBA" id="ARBA00029433"/>
    </source>
</evidence>
<evidence type="ECO:0000256" key="6">
    <source>
        <dbReference type="ARBA" id="ARBA00023170"/>
    </source>
</evidence>
<evidence type="ECO:0000256" key="5">
    <source>
        <dbReference type="ARBA" id="ARBA00023136"/>
    </source>
</evidence>
<dbReference type="SMART" id="SM00382">
    <property type="entry name" value="AAA"/>
    <property type="match status" value="1"/>
</dbReference>
<accession>A0A086IZP0</accession>
<keyword evidence="12" id="KW-1185">Reference proteome</keyword>
<dbReference type="GO" id="GO:0006614">
    <property type="term" value="P:SRP-dependent cotranslational protein targeting to membrane"/>
    <property type="evidence" value="ECO:0007669"/>
    <property type="project" value="InterPro"/>
</dbReference>
<dbReference type="GO" id="GO:0012505">
    <property type="term" value="C:endomembrane system"/>
    <property type="evidence" value="ECO:0007669"/>
    <property type="project" value="UniProtKB-SubCell"/>
</dbReference>
<dbReference type="GeneID" id="77677103"/>
<dbReference type="PANTHER" id="PTHR43134:SF1">
    <property type="entry name" value="SIGNAL RECOGNITION PARTICLE RECEPTOR SUBUNIT ALPHA"/>
    <property type="match status" value="1"/>
</dbReference>
<keyword evidence="4" id="KW-0342">GTP-binding</keyword>
<dbReference type="GO" id="GO:0005525">
    <property type="term" value="F:GTP binding"/>
    <property type="evidence" value="ECO:0007669"/>
    <property type="project" value="UniProtKB-KW"/>
</dbReference>
<evidence type="ECO:0000313" key="12">
    <source>
        <dbReference type="Proteomes" id="UP000054524"/>
    </source>
</evidence>
<evidence type="ECO:0000259" key="10">
    <source>
        <dbReference type="PROSITE" id="PS00300"/>
    </source>
</evidence>
<dbReference type="Pfam" id="PF00448">
    <property type="entry name" value="SRP54"/>
    <property type="match status" value="1"/>
</dbReference>
<organism evidence="11 12">
    <name type="scientific">Nematocida ausubeli (strain ATCC PRA-371 / ERTm2)</name>
    <name type="common">Nematode killer fungus</name>
    <dbReference type="NCBI Taxonomy" id="1913371"/>
    <lineage>
        <taxon>Eukaryota</taxon>
        <taxon>Fungi</taxon>
        <taxon>Fungi incertae sedis</taxon>
        <taxon>Microsporidia</taxon>
        <taxon>Nematocida</taxon>
    </lineage>
</organism>
<dbReference type="GO" id="GO:0005047">
    <property type="term" value="F:signal recognition particle binding"/>
    <property type="evidence" value="ECO:0007669"/>
    <property type="project" value="TreeGrafter"/>
</dbReference>
<dbReference type="PROSITE" id="PS00300">
    <property type="entry name" value="SRP54"/>
    <property type="match status" value="1"/>
</dbReference>
<proteinExistence type="inferred from homology"/>
<evidence type="ECO:0000313" key="11">
    <source>
        <dbReference type="EMBL" id="KFG25358.1"/>
    </source>
</evidence>
<dbReference type="SUPFAM" id="SSF52540">
    <property type="entry name" value="P-loop containing nucleoside triphosphate hydrolases"/>
    <property type="match status" value="1"/>
</dbReference>
<dbReference type="GO" id="GO:0003924">
    <property type="term" value="F:GTPase activity"/>
    <property type="evidence" value="ECO:0007669"/>
    <property type="project" value="TreeGrafter"/>
</dbReference>
<name>A0A086IZP0_NEMA1</name>
<dbReference type="RefSeq" id="XP_052903913.1">
    <property type="nucleotide sequence ID" value="XM_053049742.1"/>
</dbReference>
<evidence type="ECO:0000256" key="1">
    <source>
        <dbReference type="ARBA" id="ARBA00008531"/>
    </source>
</evidence>
<dbReference type="GO" id="GO:0016020">
    <property type="term" value="C:membrane"/>
    <property type="evidence" value="ECO:0007669"/>
    <property type="project" value="TreeGrafter"/>
</dbReference>
<dbReference type="AlphaFoldDB" id="A0A086IZP0"/>
<feature type="domain" description="SRP54-type proteins GTP-binding" evidence="10">
    <location>
        <begin position="413"/>
        <end position="426"/>
    </location>
</feature>
<dbReference type="PANTHER" id="PTHR43134">
    <property type="entry name" value="SIGNAL RECOGNITION PARTICLE RECEPTOR SUBUNIT ALPHA"/>
    <property type="match status" value="1"/>
</dbReference>
<evidence type="ECO:0000256" key="9">
    <source>
        <dbReference type="ARBA" id="ARBA00081194"/>
    </source>
</evidence>
<dbReference type="FunFam" id="3.40.50.300:FF:000566">
    <property type="entry name" value="Signal recognition particle receptor subunit alpha"/>
    <property type="match status" value="1"/>
</dbReference>
<evidence type="ECO:0000256" key="4">
    <source>
        <dbReference type="ARBA" id="ARBA00023134"/>
    </source>
</evidence>
<dbReference type="InterPro" id="IPR027417">
    <property type="entry name" value="P-loop_NTPase"/>
</dbReference>
<dbReference type="InterPro" id="IPR000897">
    <property type="entry name" value="SRP54_GTPase_dom"/>
</dbReference>
<dbReference type="EMBL" id="AKIJ01000005">
    <property type="protein sequence ID" value="KFG25358.1"/>
    <property type="molecule type" value="Genomic_DNA"/>
</dbReference>
<dbReference type="Proteomes" id="UP000054524">
    <property type="component" value="Unassembled WGS sequence"/>
</dbReference>
<keyword evidence="5" id="KW-0472">Membrane</keyword>
<dbReference type="OrthoDB" id="1727884at2759"/>
<sequence length="440" mass="48882">MENKEKVLYTLVGTRGGVVLGETGSMPGYLESFLQKMQAFSTIKSVKVRNDRITYTFGVSNIYLVVYKEAEIEKEIESAVMDAKDKTEKSEGAKVLFGIFKGKEDEDAVDCTESSQKEVAAIDDSDTEEETTGWDKWKKPRNLLNFLTAKKEVSEKSIQDHLLTRNVPYVLSRKIACDITKVMKNEEKTGSMSENEKLRHGFKQVLSEIVPTLSPEKIIEEIHSHKRNGKGPYVFCMVGVNGVGKSTTLSKLCLWILKNGFRICVGACDGFRSGAIEQLEKYVLRYQARGHAISLYEKGYKKDESSIAGKAIAHAQQHGFDVVLIDTCGRMPGNTQSMLSLSKLIRVSKPNKIFYVGEALVGNDSIEQIKGFNEYIERACVDKSIDGIVVTKCDAVDEKIGTIVGLAHTVDKPVVFIGVGQKNVDLLPFDIDSLCEALYI</sequence>
<keyword evidence="3" id="KW-0547">Nucleotide-binding</keyword>
<evidence type="ECO:0000256" key="3">
    <source>
        <dbReference type="ARBA" id="ARBA00022741"/>
    </source>
</evidence>
<reference evidence="11 12" key="1">
    <citation type="journal article" date="2014" name="Genome Announc.">
        <title>Genome Sequence of the Microsporidian Species Nematocida sp1 Strain ERTm6 (ATCC PRA-372).</title>
        <authorList>
            <person name="Bakowski M.A."/>
            <person name="Priest M."/>
            <person name="Young S."/>
            <person name="Cuomo C.A."/>
            <person name="Troemel E.R."/>
        </authorList>
    </citation>
    <scope>NUCLEOTIDE SEQUENCE [LARGE SCALE GENOMIC DNA]</scope>
    <source>
        <strain evidence="11 12">ERTm6</strain>
    </source>
</reference>
<comment type="subcellular location">
    <subcellularLocation>
        <location evidence="7">Endomembrane system</location>
        <topology evidence="7">Peripheral membrane protein</topology>
        <orientation evidence="7">Cytoplasmic side</orientation>
    </subcellularLocation>
</comment>
<dbReference type="HOGENOM" id="CLU_009301_3_1_1"/>
<keyword evidence="6" id="KW-0675">Receptor</keyword>
<dbReference type="Gene3D" id="3.40.50.300">
    <property type="entry name" value="P-loop containing nucleotide triphosphate hydrolases"/>
    <property type="match status" value="1"/>
</dbReference>
<evidence type="ECO:0000256" key="2">
    <source>
        <dbReference type="ARBA" id="ARBA00011870"/>
    </source>
</evidence>
<evidence type="ECO:0000256" key="8">
    <source>
        <dbReference type="ARBA" id="ARBA00071429"/>
    </source>
</evidence>
<gene>
    <name evidence="11" type="ORF">NESG_02130</name>
</gene>
<protein>
    <recommendedName>
        <fullName evidence="8">Signal recognition particle receptor subunit alpha homolog</fullName>
    </recommendedName>
    <alternativeName>
        <fullName evidence="9">Docking protein alpha</fullName>
    </alternativeName>
</protein>